<sequence length="242" mass="26669">MAETSAQELAPAPAPDAGAAFAMPSSGLLVGTSLLLFSRLEPVTSWSHDDNFNLPVTPSPRLSFIDYMSGIVKVKVLPIGTLVQDPMASVDGNIEILERLEKKEKFSTISVLFWEWLFLDKTRVGRVIRCTKLKLPLCIGPKKSLTTVHYTQPNLAFLSEAVSKKSIDYGIPTIAMPMNLDQPMNAKLLVEIGVALEVLRDENGAFHREDIARVIKDVIGGKLGENLRTKNVEDINVLLLWS</sequence>
<dbReference type="STRING" id="33114.A0A2G2VWA8"/>
<protein>
    <submittedName>
        <fullName evidence="1">Uncharacterized protein</fullName>
    </submittedName>
</protein>
<dbReference type="Gene3D" id="3.40.50.2000">
    <property type="entry name" value="Glycogen Phosphorylase B"/>
    <property type="match status" value="1"/>
</dbReference>
<proteinExistence type="predicted"/>
<reference evidence="2" key="2">
    <citation type="journal article" date="2017" name="J. Anim. Genet.">
        <title>Multiple reference genome sequences of hot pepper reveal the massive evolution of plant disease resistance genes by retroduplication.</title>
        <authorList>
            <person name="Kim S."/>
            <person name="Park J."/>
            <person name="Yeom S.-I."/>
            <person name="Kim Y.-M."/>
            <person name="Seo E."/>
            <person name="Kim K.-T."/>
            <person name="Kim M.-S."/>
            <person name="Lee J.M."/>
            <person name="Cheong K."/>
            <person name="Shin H.-S."/>
            <person name="Kim S.-B."/>
            <person name="Han K."/>
            <person name="Lee J."/>
            <person name="Park M."/>
            <person name="Lee H.-A."/>
            <person name="Lee H.-Y."/>
            <person name="Lee Y."/>
            <person name="Oh S."/>
            <person name="Lee J.H."/>
            <person name="Choi E."/>
            <person name="Choi E."/>
            <person name="Lee S.E."/>
            <person name="Jeon J."/>
            <person name="Kim H."/>
            <person name="Choi G."/>
            <person name="Song H."/>
            <person name="Lee J."/>
            <person name="Lee S.-C."/>
            <person name="Kwon J.-K."/>
            <person name="Lee H.-Y."/>
            <person name="Koo N."/>
            <person name="Hong Y."/>
            <person name="Kim R.W."/>
            <person name="Kang W.-H."/>
            <person name="Huh J.H."/>
            <person name="Kang B.-C."/>
            <person name="Yang T.-J."/>
            <person name="Lee Y.-H."/>
            <person name="Bennetzen J.L."/>
            <person name="Choi D."/>
        </authorList>
    </citation>
    <scope>NUCLEOTIDE SEQUENCE [LARGE SCALE GENOMIC DNA]</scope>
    <source>
        <strain evidence="2">cv. PBC81</strain>
    </source>
</reference>
<dbReference type="PANTHER" id="PTHR48044">
    <property type="entry name" value="GLYCOSYLTRANSFERASE"/>
    <property type="match status" value="1"/>
</dbReference>
<dbReference type="GO" id="GO:1901135">
    <property type="term" value="P:carbohydrate derivative metabolic process"/>
    <property type="evidence" value="ECO:0007669"/>
    <property type="project" value="UniProtKB-ARBA"/>
</dbReference>
<name>A0A2G2VWA8_CAPBA</name>
<dbReference type="EMBL" id="MLFT02000010">
    <property type="protein sequence ID" value="PHT37267.1"/>
    <property type="molecule type" value="Genomic_DNA"/>
</dbReference>
<dbReference type="PANTHER" id="PTHR48044:SF14">
    <property type="entry name" value="GLYCOSYLTRANSFERASE"/>
    <property type="match status" value="1"/>
</dbReference>
<dbReference type="SUPFAM" id="SSF53756">
    <property type="entry name" value="UDP-Glycosyltransferase/glycogen phosphorylase"/>
    <property type="match status" value="1"/>
</dbReference>
<evidence type="ECO:0000313" key="1">
    <source>
        <dbReference type="EMBL" id="PHT37267.1"/>
    </source>
</evidence>
<dbReference type="Proteomes" id="UP000224567">
    <property type="component" value="Unassembled WGS sequence"/>
</dbReference>
<accession>A0A2G2VWA8</accession>
<evidence type="ECO:0000313" key="2">
    <source>
        <dbReference type="Proteomes" id="UP000224567"/>
    </source>
</evidence>
<reference evidence="1 2" key="1">
    <citation type="journal article" date="2017" name="Genome Biol.">
        <title>New reference genome sequences of hot pepper reveal the massive evolution of plant disease-resistance genes by retroduplication.</title>
        <authorList>
            <person name="Kim S."/>
            <person name="Park J."/>
            <person name="Yeom S.I."/>
            <person name="Kim Y.M."/>
            <person name="Seo E."/>
            <person name="Kim K.T."/>
            <person name="Kim M.S."/>
            <person name="Lee J.M."/>
            <person name="Cheong K."/>
            <person name="Shin H.S."/>
            <person name="Kim S.B."/>
            <person name="Han K."/>
            <person name="Lee J."/>
            <person name="Park M."/>
            <person name="Lee H.A."/>
            <person name="Lee H.Y."/>
            <person name="Lee Y."/>
            <person name="Oh S."/>
            <person name="Lee J.H."/>
            <person name="Choi E."/>
            <person name="Choi E."/>
            <person name="Lee S.E."/>
            <person name="Jeon J."/>
            <person name="Kim H."/>
            <person name="Choi G."/>
            <person name="Song H."/>
            <person name="Lee J."/>
            <person name="Lee S.C."/>
            <person name="Kwon J.K."/>
            <person name="Lee H.Y."/>
            <person name="Koo N."/>
            <person name="Hong Y."/>
            <person name="Kim R.W."/>
            <person name="Kang W.H."/>
            <person name="Huh J.H."/>
            <person name="Kang B.C."/>
            <person name="Yang T.J."/>
            <person name="Lee Y.H."/>
            <person name="Bennetzen J.L."/>
            <person name="Choi D."/>
        </authorList>
    </citation>
    <scope>NUCLEOTIDE SEQUENCE [LARGE SCALE GENOMIC DNA]</scope>
    <source>
        <strain evidence="2">cv. PBC81</strain>
    </source>
</reference>
<dbReference type="GO" id="GO:0008194">
    <property type="term" value="F:UDP-glycosyltransferase activity"/>
    <property type="evidence" value="ECO:0007669"/>
    <property type="project" value="UniProtKB-ARBA"/>
</dbReference>
<organism evidence="1 2">
    <name type="scientific">Capsicum baccatum</name>
    <name type="common">Peruvian pepper</name>
    <dbReference type="NCBI Taxonomy" id="33114"/>
    <lineage>
        <taxon>Eukaryota</taxon>
        <taxon>Viridiplantae</taxon>
        <taxon>Streptophyta</taxon>
        <taxon>Embryophyta</taxon>
        <taxon>Tracheophyta</taxon>
        <taxon>Spermatophyta</taxon>
        <taxon>Magnoliopsida</taxon>
        <taxon>eudicotyledons</taxon>
        <taxon>Gunneridae</taxon>
        <taxon>Pentapetalae</taxon>
        <taxon>asterids</taxon>
        <taxon>lamiids</taxon>
        <taxon>Solanales</taxon>
        <taxon>Solanaceae</taxon>
        <taxon>Solanoideae</taxon>
        <taxon>Capsiceae</taxon>
        <taxon>Capsicum</taxon>
    </lineage>
</organism>
<comment type="caution">
    <text evidence="1">The sequence shown here is derived from an EMBL/GenBank/DDBJ whole genome shotgun (WGS) entry which is preliminary data.</text>
</comment>
<dbReference type="AlphaFoldDB" id="A0A2G2VWA8"/>
<dbReference type="OrthoDB" id="5835829at2759"/>
<keyword evidence="2" id="KW-1185">Reference proteome</keyword>
<gene>
    <name evidence="1" type="ORF">CQW23_24967</name>
</gene>